<comment type="caution">
    <text evidence="2">The sequence shown here is derived from an EMBL/GenBank/DDBJ whole genome shotgun (WGS) entry which is preliminary data.</text>
</comment>
<accession>A0A1X3H3Q0</accession>
<dbReference type="Proteomes" id="UP000193553">
    <property type="component" value="Unassembled WGS sequence"/>
</dbReference>
<dbReference type="RefSeq" id="WP_085360259.1">
    <property type="nucleotide sequence ID" value="NZ_NAFD01000184.1"/>
</dbReference>
<evidence type="ECO:0000259" key="1">
    <source>
        <dbReference type="Pfam" id="PF08937"/>
    </source>
</evidence>
<dbReference type="InterPro" id="IPR015032">
    <property type="entry name" value="ThsB__TIR-like_domain"/>
</dbReference>
<dbReference type="OrthoDB" id="9809731at2"/>
<organism evidence="2 3">
    <name type="scientific">Bradyrhizobium canariense</name>
    <dbReference type="NCBI Taxonomy" id="255045"/>
    <lineage>
        <taxon>Bacteria</taxon>
        <taxon>Pseudomonadati</taxon>
        <taxon>Pseudomonadota</taxon>
        <taxon>Alphaproteobacteria</taxon>
        <taxon>Hyphomicrobiales</taxon>
        <taxon>Nitrobacteraceae</taxon>
        <taxon>Bradyrhizobium</taxon>
    </lineage>
</organism>
<name>A0A1X3H3Q0_9BRAD</name>
<dbReference type="Pfam" id="PF08937">
    <property type="entry name" value="ThsB_TIR"/>
    <property type="match status" value="1"/>
</dbReference>
<feature type="domain" description="Thoeris protein ThsB TIR-like" evidence="1">
    <location>
        <begin position="36"/>
        <end position="126"/>
    </location>
</feature>
<dbReference type="Gene3D" id="3.40.50.11200">
    <property type="match status" value="1"/>
</dbReference>
<dbReference type="AlphaFoldDB" id="A0A1X3H3Q0"/>
<proteinExistence type="predicted"/>
<evidence type="ECO:0000313" key="3">
    <source>
        <dbReference type="Proteomes" id="UP000193553"/>
    </source>
</evidence>
<gene>
    <name evidence="2" type="ORF">BSZ18_23390</name>
</gene>
<dbReference type="InterPro" id="IPR035897">
    <property type="entry name" value="Toll_tir_struct_dom_sf"/>
</dbReference>
<dbReference type="SUPFAM" id="SSF52200">
    <property type="entry name" value="Toll/Interleukin receptor TIR domain"/>
    <property type="match status" value="1"/>
</dbReference>
<reference evidence="2 3" key="1">
    <citation type="submission" date="2017-03" db="EMBL/GenBank/DDBJ databases">
        <title>Whole genome sequences of fourteen strains of Bradyrhizobium canariense and one strain of Bradyrhizobium japonicum isolated from Lupinus (Papilionoideae: Genisteae) species in Algeria.</title>
        <authorList>
            <person name="Crovadore J."/>
            <person name="Chekireb D."/>
            <person name="Brachmann A."/>
            <person name="Chablais R."/>
            <person name="Cochard B."/>
            <person name="Lefort F."/>
        </authorList>
    </citation>
    <scope>NUCLEOTIDE SEQUENCE [LARGE SCALE GENOMIC DNA]</scope>
    <source>
        <strain evidence="2 3">UBMA195</strain>
    </source>
</reference>
<protein>
    <submittedName>
        <fullName evidence="2">Molecular chaperone Tir</fullName>
    </submittedName>
</protein>
<dbReference type="EMBL" id="NAFI01000180">
    <property type="protein sequence ID" value="OSJ06099.1"/>
    <property type="molecule type" value="Genomic_DNA"/>
</dbReference>
<sequence>MGGNSGGGSVSRNTLGNLKSLEEKAKRALDPRKNVFISFAHEDLDEVNLLRGQAKNDHLDLEFNDRSVHEPYDSDRAEYIRSRLADRINQSSTTIVYLTDVAIASRWVRWEVEKSLALGKRVIATHSQKGAPRTIPDWIQNNIIKVVPWNKLADEL</sequence>
<evidence type="ECO:0000313" key="2">
    <source>
        <dbReference type="EMBL" id="OSJ06099.1"/>
    </source>
</evidence>